<dbReference type="SUPFAM" id="SSF89550">
    <property type="entry name" value="PHP domain-like"/>
    <property type="match status" value="1"/>
</dbReference>
<dbReference type="InterPro" id="IPR004805">
    <property type="entry name" value="DnaE2/DnaE/PolC"/>
</dbReference>
<evidence type="ECO:0000256" key="7">
    <source>
        <dbReference type="ARBA" id="ARBA00022705"/>
    </source>
</evidence>
<evidence type="ECO:0000256" key="8">
    <source>
        <dbReference type="ARBA" id="ARBA00022932"/>
    </source>
</evidence>
<dbReference type="InterPro" id="IPR040982">
    <property type="entry name" value="DNA_pol3_finger"/>
</dbReference>
<evidence type="ECO:0000256" key="2">
    <source>
        <dbReference type="ARBA" id="ARBA00009496"/>
    </source>
</evidence>
<dbReference type="EMBL" id="FOXR01000014">
    <property type="protein sequence ID" value="SFQ14812.1"/>
    <property type="molecule type" value="Genomic_DNA"/>
</dbReference>
<dbReference type="EC" id="2.7.7.7" evidence="3"/>
<dbReference type="Pfam" id="PF01336">
    <property type="entry name" value="tRNA_anti-codon"/>
    <property type="match status" value="1"/>
</dbReference>
<dbReference type="NCBIfam" id="NF004226">
    <property type="entry name" value="PRK05673.1"/>
    <property type="match status" value="1"/>
</dbReference>
<dbReference type="InterPro" id="IPR004365">
    <property type="entry name" value="NA-bd_OB_tRNA"/>
</dbReference>
<dbReference type="CDD" id="cd12113">
    <property type="entry name" value="PHP_PolIIIA_DnaE3"/>
    <property type="match status" value="1"/>
</dbReference>
<dbReference type="Pfam" id="PF07733">
    <property type="entry name" value="DNA_pol3_alpha"/>
    <property type="match status" value="1"/>
</dbReference>
<dbReference type="NCBIfam" id="NF005298">
    <property type="entry name" value="PRK06826.1"/>
    <property type="match status" value="1"/>
</dbReference>
<dbReference type="Pfam" id="PF17657">
    <property type="entry name" value="DNA_pol3_finger"/>
    <property type="match status" value="1"/>
</dbReference>
<dbReference type="InterPro" id="IPR041931">
    <property type="entry name" value="DNA_pol3_alpha_thumb_dom"/>
</dbReference>
<evidence type="ECO:0000256" key="4">
    <source>
        <dbReference type="ARBA" id="ARBA00019114"/>
    </source>
</evidence>
<sequence length="1163" mass="132079">MGDFVHLHVHTEYSLLDGAARIPQLLDRCKELGMSSIAITDHGAMYGVVDFYREAKDRGIHPVIGCEVYIAPRSMYYKEAHTDSNYAHLVLLAENQRGYQNLVKLVSMGFLEGFYYKPRIDYDVLEQYSDGLIGLSSCMAGDIPRLLLGGQYNQAKELAVRLEGIFGKGNFYLELQNHGIEQQRIVNEGLLALSRDTGIPVVVTNDVHYIDREDAEVHDILLCIQTGSTVDEPNRMRFETDQFYLKSPDEMMNLFKDCPEGIANTVAIAQRCKVDFDFNTIHLPKYDVPEGYTAAEYLRHLCYEGLKRKYSPVTQEAKERLEYELSVIEQMGYVDYFLIVWDFIKFARERGIIVGPGRGSAAGSIVAYVLDITQIDPLRYNLLFERFLNPERVTMPDIDVDFCFERRQEVIDYVTEKYGKDKVAQIITFGTMAARAAIRDVGRALNFSYAEVDRIAKMVPFELGMTIQRALEINPELRRLYEQDSRVKKLIDTSRKLEGLPRHASTHAAGVVISKEPLTKYVPLQKNDDCITTQFAMGTLEQLGLLKMDFLGLRTLTVIRDTLELIKANTGKEVDIENIPLDDKGVYDMLSEGDTDGVFQLESAGMRQFLKELKPSTFEDVIAGISLYRPGPMDQIPQYIYNKNHPEAIEYIHESLASVLGVTYGCIVYQEQVMQIVRDLAGYSLGRSDLVRRAMAKKKAEIMEEERRNFIYGLEDENGNVIIPGAVRRGIPEDKANRIFDTMAEFAKYAFNKSHAAAYALVAYRTAWLKYHYPVEYMAALMTSVMNNTDKVAAYIQYCRKKGIEVLPPDVNESHAKFTVVGNKIRFGLAAVKNVGLSAIDAIIEAREKKGKFKSFTDFCRKVDGSAINKKMIESLIKCGAFDSLNVYRSQLMAVYEKILDSINQERRKNVEGQLSLFETSYEAEIEKLNQDPLPQIEEFPLKVRLNMEKEVTGVYISGHPLSEFKDILDNMNTTLELRGLKVSEGESEHESVVMNSELTDGSPFTIGGIIVSRKLKTTRNDEIMAFITLEDLYGSVEVIVFPSAYEKYRPLLEEDSAVIINGRLSIREDEEPKIILNEVQPLVSTSKNKRLYLKIEKGSKIDINRQICPILRRYRGNIPVYLFIEATGKKFLANRDLWVEGHPELLKVLSDVLGQNCVKLIG</sequence>
<dbReference type="Gene3D" id="1.10.150.870">
    <property type="match status" value="1"/>
</dbReference>
<keyword evidence="13" id="KW-1185">Reference proteome</keyword>
<dbReference type="GO" id="GO:0006260">
    <property type="term" value="P:DNA replication"/>
    <property type="evidence" value="ECO:0007669"/>
    <property type="project" value="UniProtKB-KW"/>
</dbReference>
<keyword evidence="6" id="KW-0548">Nucleotidyltransferase</keyword>
<evidence type="ECO:0000259" key="11">
    <source>
        <dbReference type="SMART" id="SM00481"/>
    </source>
</evidence>
<dbReference type="PANTHER" id="PTHR32294:SF0">
    <property type="entry name" value="DNA POLYMERASE III SUBUNIT ALPHA"/>
    <property type="match status" value="1"/>
</dbReference>
<protein>
    <recommendedName>
        <fullName evidence="4">DNA polymerase III subunit alpha</fullName>
        <ecNumber evidence="3">2.7.7.7</ecNumber>
    </recommendedName>
</protein>
<dbReference type="RefSeq" id="WP_092282354.1">
    <property type="nucleotide sequence ID" value="NZ_FOXR01000014.1"/>
</dbReference>
<dbReference type="GO" id="GO:0003887">
    <property type="term" value="F:DNA-directed DNA polymerase activity"/>
    <property type="evidence" value="ECO:0007669"/>
    <property type="project" value="UniProtKB-KW"/>
</dbReference>
<dbReference type="InterPro" id="IPR029460">
    <property type="entry name" value="DNAPol_HHH"/>
</dbReference>
<evidence type="ECO:0000256" key="6">
    <source>
        <dbReference type="ARBA" id="ARBA00022695"/>
    </source>
</evidence>
<dbReference type="SMART" id="SM00481">
    <property type="entry name" value="POLIIIAc"/>
    <property type="match status" value="1"/>
</dbReference>
<dbReference type="PANTHER" id="PTHR32294">
    <property type="entry name" value="DNA POLYMERASE III SUBUNIT ALPHA"/>
    <property type="match status" value="1"/>
</dbReference>
<evidence type="ECO:0000256" key="1">
    <source>
        <dbReference type="ARBA" id="ARBA00004496"/>
    </source>
</evidence>
<evidence type="ECO:0000256" key="5">
    <source>
        <dbReference type="ARBA" id="ARBA00022679"/>
    </source>
</evidence>
<dbReference type="NCBIfam" id="TIGR00594">
    <property type="entry name" value="polc"/>
    <property type="match status" value="1"/>
</dbReference>
<name>A0A1I5W4Z3_9FIRM</name>
<dbReference type="Pfam" id="PF14579">
    <property type="entry name" value="HHH_6"/>
    <property type="match status" value="1"/>
</dbReference>
<comment type="subcellular location">
    <subcellularLocation>
        <location evidence="1">Cytoplasm</location>
    </subcellularLocation>
</comment>
<dbReference type="Gene3D" id="3.20.20.140">
    <property type="entry name" value="Metal-dependent hydrolases"/>
    <property type="match status" value="1"/>
</dbReference>
<evidence type="ECO:0000256" key="10">
    <source>
        <dbReference type="ARBA" id="ARBA00049244"/>
    </source>
</evidence>
<feature type="domain" description="Polymerase/histidinol phosphatase N-terminal" evidence="11">
    <location>
        <begin position="5"/>
        <end position="72"/>
    </location>
</feature>
<comment type="catalytic activity">
    <reaction evidence="10">
        <text>DNA(n) + a 2'-deoxyribonucleoside 5'-triphosphate = DNA(n+1) + diphosphate</text>
        <dbReference type="Rhea" id="RHEA:22508"/>
        <dbReference type="Rhea" id="RHEA-COMP:17339"/>
        <dbReference type="Rhea" id="RHEA-COMP:17340"/>
        <dbReference type="ChEBI" id="CHEBI:33019"/>
        <dbReference type="ChEBI" id="CHEBI:61560"/>
        <dbReference type="ChEBI" id="CHEBI:173112"/>
        <dbReference type="EC" id="2.7.7.7"/>
    </reaction>
</comment>
<comment type="function">
    <text evidence="9">DNA polymerase III is a complex, multichain enzyme responsible for most of the replicative synthesis in bacteria. This DNA polymerase also exhibits 3' to 5' exonuclease activity. The alpha chain is the DNA polymerase.</text>
</comment>
<dbReference type="CDD" id="cd04485">
    <property type="entry name" value="DnaE_OBF"/>
    <property type="match status" value="1"/>
</dbReference>
<dbReference type="InterPro" id="IPR016195">
    <property type="entry name" value="Pol/histidinol_Pase-like"/>
</dbReference>
<dbReference type="STRING" id="937334.SAMN05444406_11421"/>
<proteinExistence type="inferred from homology"/>
<gene>
    <name evidence="12" type="ORF">SAMN05444406_11421</name>
</gene>
<dbReference type="GO" id="GO:0003676">
    <property type="term" value="F:nucleic acid binding"/>
    <property type="evidence" value="ECO:0007669"/>
    <property type="project" value="InterPro"/>
</dbReference>
<dbReference type="Gene3D" id="1.10.10.1600">
    <property type="entry name" value="Bacterial DNA polymerase III alpha subunit, thumb domain"/>
    <property type="match status" value="1"/>
</dbReference>
<dbReference type="InterPro" id="IPR004013">
    <property type="entry name" value="PHP_dom"/>
</dbReference>
<dbReference type="OrthoDB" id="9803237at2"/>
<dbReference type="GO" id="GO:0008408">
    <property type="term" value="F:3'-5' exonuclease activity"/>
    <property type="evidence" value="ECO:0007669"/>
    <property type="project" value="InterPro"/>
</dbReference>
<accession>A0A1I5W4Z3</accession>
<reference evidence="12 13" key="1">
    <citation type="submission" date="2016-10" db="EMBL/GenBank/DDBJ databases">
        <authorList>
            <person name="de Groot N.N."/>
        </authorList>
    </citation>
    <scope>NUCLEOTIDE SEQUENCE [LARGE SCALE GENOMIC DNA]</scope>
    <source>
        <strain evidence="12 13">DSM 20678</strain>
    </source>
</reference>
<dbReference type="InterPro" id="IPR011708">
    <property type="entry name" value="DNA_pol3_alpha_NTPase_dom"/>
</dbReference>
<evidence type="ECO:0000313" key="13">
    <source>
        <dbReference type="Proteomes" id="UP000198577"/>
    </source>
</evidence>
<keyword evidence="5" id="KW-0808">Transferase</keyword>
<dbReference type="InterPro" id="IPR003141">
    <property type="entry name" value="Pol/His_phosphatase_N"/>
</dbReference>
<dbReference type="Proteomes" id="UP000198577">
    <property type="component" value="Unassembled WGS sequence"/>
</dbReference>
<evidence type="ECO:0000256" key="9">
    <source>
        <dbReference type="ARBA" id="ARBA00025611"/>
    </source>
</evidence>
<dbReference type="Pfam" id="PF02811">
    <property type="entry name" value="PHP"/>
    <property type="match status" value="1"/>
</dbReference>
<dbReference type="AlphaFoldDB" id="A0A1I5W4Z3"/>
<keyword evidence="8" id="KW-0239">DNA-directed DNA polymerase</keyword>
<keyword evidence="7" id="KW-0235">DNA replication</keyword>
<evidence type="ECO:0000256" key="3">
    <source>
        <dbReference type="ARBA" id="ARBA00012417"/>
    </source>
</evidence>
<dbReference type="GO" id="GO:0005737">
    <property type="term" value="C:cytoplasm"/>
    <property type="evidence" value="ECO:0007669"/>
    <property type="project" value="UniProtKB-SubCell"/>
</dbReference>
<organism evidence="12 13">
    <name type="scientific">Caldicoprobacter faecalis</name>
    <dbReference type="NCBI Taxonomy" id="937334"/>
    <lineage>
        <taxon>Bacteria</taxon>
        <taxon>Bacillati</taxon>
        <taxon>Bacillota</taxon>
        <taxon>Clostridia</taxon>
        <taxon>Caldicoprobacterales</taxon>
        <taxon>Caldicoprobacteraceae</taxon>
        <taxon>Caldicoprobacter</taxon>
    </lineage>
</organism>
<comment type="similarity">
    <text evidence="2">Belongs to the DNA polymerase type-C family. DnaE subfamily.</text>
</comment>
<evidence type="ECO:0000313" key="12">
    <source>
        <dbReference type="EMBL" id="SFQ14812.1"/>
    </source>
</evidence>